<proteinExistence type="predicted"/>
<feature type="transmembrane region" description="Helical" evidence="1">
    <location>
        <begin position="170"/>
        <end position="192"/>
    </location>
</feature>
<organism evidence="2">
    <name type="scientific">marine sediment metagenome</name>
    <dbReference type="NCBI Taxonomy" id="412755"/>
    <lineage>
        <taxon>unclassified sequences</taxon>
        <taxon>metagenomes</taxon>
        <taxon>ecological metagenomes</taxon>
    </lineage>
</organism>
<keyword evidence="1" id="KW-0472">Membrane</keyword>
<keyword evidence="1" id="KW-1133">Transmembrane helix</keyword>
<feature type="transmembrane region" description="Helical" evidence="1">
    <location>
        <begin position="103"/>
        <end position="122"/>
    </location>
</feature>
<dbReference type="EMBL" id="LAZR01001650">
    <property type="protein sequence ID" value="KKN41389.1"/>
    <property type="molecule type" value="Genomic_DNA"/>
</dbReference>
<comment type="caution">
    <text evidence="2">The sequence shown here is derived from an EMBL/GenBank/DDBJ whole genome shotgun (WGS) entry which is preliminary data.</text>
</comment>
<keyword evidence="1" id="KW-0812">Transmembrane</keyword>
<reference evidence="2" key="1">
    <citation type="journal article" date="2015" name="Nature">
        <title>Complex archaea that bridge the gap between prokaryotes and eukaryotes.</title>
        <authorList>
            <person name="Spang A."/>
            <person name="Saw J.H."/>
            <person name="Jorgensen S.L."/>
            <person name="Zaremba-Niedzwiedzka K."/>
            <person name="Martijn J."/>
            <person name="Lind A.E."/>
            <person name="van Eijk R."/>
            <person name="Schleper C."/>
            <person name="Guy L."/>
            <person name="Ettema T.J."/>
        </authorList>
    </citation>
    <scope>NUCLEOTIDE SEQUENCE</scope>
</reference>
<feature type="transmembrane region" description="Helical" evidence="1">
    <location>
        <begin position="72"/>
        <end position="91"/>
    </location>
</feature>
<accession>A0A0F9QFU0</accession>
<protein>
    <submittedName>
        <fullName evidence="2">Uncharacterized protein</fullName>
    </submittedName>
</protein>
<sequence length="195" mass="21626">MGFLVLGIALILTGTFTLVQWRTRTGIIVLGLVSAMMGGILLLSTSLIIIGIVLNIWGASYFFLFWDGIPILATFLISGMVLLSHGSILIIKKQKNMKIVWNVIFISIGITLIVWVSHSLYIDMALRSPIISPFFATAFYLDIFIVGIASLITCFFIINPIKKEKTKLLMGMISIIFGGLIIIISLLGIFNFKYM</sequence>
<evidence type="ECO:0000313" key="2">
    <source>
        <dbReference type="EMBL" id="KKN41389.1"/>
    </source>
</evidence>
<name>A0A0F9QFU0_9ZZZZ</name>
<evidence type="ECO:0000256" key="1">
    <source>
        <dbReference type="SAM" id="Phobius"/>
    </source>
</evidence>
<feature type="transmembrane region" description="Helical" evidence="1">
    <location>
        <begin position="134"/>
        <end position="158"/>
    </location>
</feature>
<feature type="transmembrane region" description="Helical" evidence="1">
    <location>
        <begin position="48"/>
        <end position="66"/>
    </location>
</feature>
<gene>
    <name evidence="2" type="ORF">LCGC14_0723850</name>
</gene>
<dbReference type="AlphaFoldDB" id="A0A0F9QFU0"/>